<keyword evidence="5 10" id="KW-0762">Sugar transport</keyword>
<evidence type="ECO:0000313" key="13">
    <source>
        <dbReference type="RefSeq" id="XP_018830689.1"/>
    </source>
</evidence>
<evidence type="ECO:0000256" key="10">
    <source>
        <dbReference type="RuleBase" id="RU910715"/>
    </source>
</evidence>
<feature type="transmembrane region" description="Helical" evidence="10">
    <location>
        <begin position="69"/>
        <end position="92"/>
    </location>
</feature>
<dbReference type="PANTHER" id="PTHR10791:SF163">
    <property type="entry name" value="BIDIRECTIONAL SUGAR TRANSPORTER SWEET"/>
    <property type="match status" value="1"/>
</dbReference>
<dbReference type="Gramene" id="Jr02_00460_p1">
    <property type="protein sequence ID" value="cds.Jr02_00460_p1"/>
    <property type="gene ID" value="Jr02_00460"/>
</dbReference>
<reference evidence="12 13" key="1">
    <citation type="submission" date="2025-04" db="UniProtKB">
        <authorList>
            <consortium name="RefSeq"/>
        </authorList>
    </citation>
    <scope>IDENTIFICATION</scope>
    <source>
        <tissue evidence="12 13">Leaves</tissue>
    </source>
</reference>
<dbReference type="KEGG" id="jre:108998489"/>
<evidence type="ECO:0000256" key="5">
    <source>
        <dbReference type="ARBA" id="ARBA00022597"/>
    </source>
</evidence>
<dbReference type="InterPro" id="IPR004316">
    <property type="entry name" value="SWEET_rpt"/>
</dbReference>
<proteinExistence type="inferred from homology"/>
<dbReference type="RefSeq" id="XP_018830627.1">
    <property type="nucleotide sequence ID" value="XM_018975082.2"/>
</dbReference>
<dbReference type="GO" id="GO:0005886">
    <property type="term" value="C:plasma membrane"/>
    <property type="evidence" value="ECO:0007669"/>
    <property type="project" value="UniProtKB-SubCell"/>
</dbReference>
<dbReference type="GO" id="GO:0008643">
    <property type="term" value="P:carbohydrate transport"/>
    <property type="evidence" value="ECO:0000318"/>
    <property type="project" value="GO_Central"/>
</dbReference>
<dbReference type="GeneID" id="108998489"/>
<comment type="subcellular location">
    <subcellularLocation>
        <location evidence="1">Cell membrane</location>
        <topology evidence="1">Multi-pass membrane protein</topology>
    </subcellularLocation>
</comment>
<evidence type="ECO:0000256" key="8">
    <source>
        <dbReference type="ARBA" id="ARBA00022989"/>
    </source>
</evidence>
<evidence type="ECO:0000313" key="12">
    <source>
        <dbReference type="RefSeq" id="XP_018830627.1"/>
    </source>
</evidence>
<comment type="similarity">
    <text evidence="2 10">Belongs to the SWEET sugar transporter family.</text>
</comment>
<sequence>MAIHQSWAFAFGLLGNIISFMVYLSPLPTFYQIYKKKSSEGFQSVPYVVALFSSKLWIYYAMLKKDANLLITINSVGCIIESIYMIMLFIFYATKKTRIQTVKLLLLLNVSGFSLMLLLTLFLANGSKRILVLGWICLVFNLTVFAAPLCIMRQVVRTKSVEYMPFPLSFFLTLGAVTWFFYGLFLKDYYIALPNTVGFIFGIVQMALYLVYKNANKILEEPKLHHVPEHIIDAVKLTTMVCSELNPAVPLSNIVDDNYAIGDQIHDEKEKA</sequence>
<evidence type="ECO:0000256" key="3">
    <source>
        <dbReference type="ARBA" id="ARBA00022448"/>
    </source>
</evidence>
<feature type="transmembrane region" description="Helical" evidence="10">
    <location>
        <begin position="6"/>
        <end position="24"/>
    </location>
</feature>
<keyword evidence="11" id="KW-1185">Reference proteome</keyword>
<protein>
    <recommendedName>
        <fullName evidence="10">Bidirectional sugar transporter SWEET</fullName>
    </recommendedName>
</protein>
<gene>
    <name evidence="12 13" type="primary">LOC108998489</name>
</gene>
<feature type="transmembrane region" description="Helical" evidence="10">
    <location>
        <begin position="104"/>
        <end position="124"/>
    </location>
</feature>
<dbReference type="Pfam" id="PF03083">
    <property type="entry name" value="MtN3_slv"/>
    <property type="match status" value="2"/>
</dbReference>
<evidence type="ECO:0000256" key="4">
    <source>
        <dbReference type="ARBA" id="ARBA00022475"/>
    </source>
</evidence>
<comment type="function">
    <text evidence="10">Mediates both low-affinity uptake and efflux of sugar across the membrane.</text>
</comment>
<dbReference type="AlphaFoldDB" id="A0A2I4FG58"/>
<dbReference type="STRING" id="51240.A0A2I4FG58"/>
<dbReference type="RefSeq" id="XP_018830689.1">
    <property type="nucleotide sequence ID" value="XM_018975144.2"/>
</dbReference>
<evidence type="ECO:0000256" key="1">
    <source>
        <dbReference type="ARBA" id="ARBA00004651"/>
    </source>
</evidence>
<dbReference type="GO" id="GO:0016020">
    <property type="term" value="C:membrane"/>
    <property type="evidence" value="ECO:0000318"/>
    <property type="project" value="GO_Central"/>
</dbReference>
<dbReference type="GO" id="GO:0008515">
    <property type="term" value="F:sucrose transmembrane transporter activity"/>
    <property type="evidence" value="ECO:0007669"/>
    <property type="project" value="UniProtKB-ARBA"/>
</dbReference>
<dbReference type="InterPro" id="IPR047664">
    <property type="entry name" value="SWEET"/>
</dbReference>
<dbReference type="OrthoDB" id="409725at2759"/>
<evidence type="ECO:0000256" key="7">
    <source>
        <dbReference type="ARBA" id="ARBA00022737"/>
    </source>
</evidence>
<keyword evidence="8 10" id="KW-1133">Transmembrane helix</keyword>
<keyword evidence="9 10" id="KW-0472">Membrane</keyword>
<evidence type="ECO:0000256" key="2">
    <source>
        <dbReference type="ARBA" id="ARBA00007809"/>
    </source>
</evidence>
<dbReference type="GO" id="GO:0051119">
    <property type="term" value="F:sugar transmembrane transporter activity"/>
    <property type="evidence" value="ECO:0000318"/>
    <property type="project" value="GO_Central"/>
</dbReference>
<organism evidence="11 12">
    <name type="scientific">Juglans regia</name>
    <name type="common">English walnut</name>
    <dbReference type="NCBI Taxonomy" id="51240"/>
    <lineage>
        <taxon>Eukaryota</taxon>
        <taxon>Viridiplantae</taxon>
        <taxon>Streptophyta</taxon>
        <taxon>Embryophyta</taxon>
        <taxon>Tracheophyta</taxon>
        <taxon>Spermatophyta</taxon>
        <taxon>Magnoliopsida</taxon>
        <taxon>eudicotyledons</taxon>
        <taxon>Gunneridae</taxon>
        <taxon>Pentapetalae</taxon>
        <taxon>rosids</taxon>
        <taxon>fabids</taxon>
        <taxon>Fagales</taxon>
        <taxon>Juglandaceae</taxon>
        <taxon>Juglans</taxon>
    </lineage>
</organism>
<keyword evidence="4" id="KW-1003">Cell membrane</keyword>
<dbReference type="FunFam" id="1.20.1280.290:FF:000003">
    <property type="entry name" value="Bidirectional sugar transporter SWEET"/>
    <property type="match status" value="1"/>
</dbReference>
<feature type="transmembrane region" description="Helical" evidence="10">
    <location>
        <begin position="191"/>
        <end position="212"/>
    </location>
</feature>
<keyword evidence="7" id="KW-0677">Repeat</keyword>
<evidence type="ECO:0000256" key="6">
    <source>
        <dbReference type="ARBA" id="ARBA00022692"/>
    </source>
</evidence>
<feature type="transmembrane region" description="Helical" evidence="10">
    <location>
        <begin position="163"/>
        <end position="185"/>
    </location>
</feature>
<comment type="caution">
    <text evidence="10">Lacks conserved residue(s) required for the propagation of feature annotation.</text>
</comment>
<dbReference type="FunFam" id="1.20.1280.290:FF:000001">
    <property type="entry name" value="Bidirectional sugar transporter SWEET"/>
    <property type="match status" value="1"/>
</dbReference>
<keyword evidence="3 10" id="KW-0813">Transport</keyword>
<evidence type="ECO:0000256" key="9">
    <source>
        <dbReference type="ARBA" id="ARBA00023136"/>
    </source>
</evidence>
<dbReference type="PANTHER" id="PTHR10791">
    <property type="entry name" value="RAG1-ACTIVATING PROTEIN 1"/>
    <property type="match status" value="1"/>
</dbReference>
<dbReference type="Proteomes" id="UP000235220">
    <property type="component" value="Chromosome 2"/>
</dbReference>
<dbReference type="Gene3D" id="1.20.1280.290">
    <property type="match status" value="2"/>
</dbReference>
<name>A0A2I4FG58_JUGRE</name>
<feature type="transmembrane region" description="Helical" evidence="10">
    <location>
        <begin position="130"/>
        <end position="151"/>
    </location>
</feature>
<keyword evidence="6 10" id="KW-0812">Transmembrane</keyword>
<evidence type="ECO:0000313" key="11">
    <source>
        <dbReference type="Proteomes" id="UP000235220"/>
    </source>
</evidence>
<accession>A0A2I4FG58</accession>